<name>A0A927BVI7_9BACL</name>
<keyword evidence="7 9" id="KW-0234">DNA repair</keyword>
<dbReference type="Pfam" id="PF05190">
    <property type="entry name" value="MutS_IV"/>
    <property type="match status" value="1"/>
</dbReference>
<protein>
    <recommendedName>
        <fullName evidence="2 9">DNA mismatch repair protein MutS</fullName>
    </recommendedName>
</protein>
<dbReference type="InterPro" id="IPR007695">
    <property type="entry name" value="DNA_mismatch_repair_MutS-lik_N"/>
</dbReference>
<dbReference type="GO" id="GO:0003684">
    <property type="term" value="F:damaged DNA binding"/>
    <property type="evidence" value="ECO:0007669"/>
    <property type="project" value="UniProtKB-UniRule"/>
</dbReference>
<dbReference type="PANTHER" id="PTHR11361:SF34">
    <property type="entry name" value="DNA MISMATCH REPAIR PROTEIN MSH1, MITOCHONDRIAL"/>
    <property type="match status" value="1"/>
</dbReference>
<dbReference type="PROSITE" id="PS00486">
    <property type="entry name" value="DNA_MISMATCH_REPAIR_2"/>
    <property type="match status" value="1"/>
</dbReference>
<dbReference type="PANTHER" id="PTHR11361">
    <property type="entry name" value="DNA MISMATCH REPAIR PROTEIN MUTS FAMILY MEMBER"/>
    <property type="match status" value="1"/>
</dbReference>
<keyword evidence="14" id="KW-1185">Reference proteome</keyword>
<dbReference type="InterPro" id="IPR005748">
    <property type="entry name" value="DNA_mismatch_repair_MutS"/>
</dbReference>
<dbReference type="SUPFAM" id="SSF52540">
    <property type="entry name" value="P-loop containing nucleoside triphosphate hydrolases"/>
    <property type="match status" value="1"/>
</dbReference>
<evidence type="ECO:0000256" key="9">
    <source>
        <dbReference type="HAMAP-Rule" id="MF_00096"/>
    </source>
</evidence>
<evidence type="ECO:0000256" key="6">
    <source>
        <dbReference type="ARBA" id="ARBA00023125"/>
    </source>
</evidence>
<reference evidence="13" key="1">
    <citation type="submission" date="2020-09" db="EMBL/GenBank/DDBJ databases">
        <title>A novel bacterium of genus Paenibacillus, isolated from South China Sea.</title>
        <authorList>
            <person name="Huang H."/>
            <person name="Mo K."/>
            <person name="Hu Y."/>
        </authorList>
    </citation>
    <scope>NUCLEOTIDE SEQUENCE</scope>
    <source>
        <strain evidence="13">IB182496</strain>
    </source>
</reference>
<dbReference type="GO" id="GO:0140664">
    <property type="term" value="F:ATP-dependent DNA damage sensor activity"/>
    <property type="evidence" value="ECO:0007669"/>
    <property type="project" value="InterPro"/>
</dbReference>
<evidence type="ECO:0000313" key="13">
    <source>
        <dbReference type="EMBL" id="MBD2847617.1"/>
    </source>
</evidence>
<dbReference type="InterPro" id="IPR036678">
    <property type="entry name" value="MutS_con_dom_sf"/>
</dbReference>
<dbReference type="InterPro" id="IPR027417">
    <property type="entry name" value="P-loop_NTPase"/>
</dbReference>
<keyword evidence="4 9" id="KW-0227">DNA damage</keyword>
<accession>A0A927BVI7</accession>
<dbReference type="InterPro" id="IPR007861">
    <property type="entry name" value="DNA_mismatch_repair_MutS_clamp"/>
</dbReference>
<dbReference type="Pfam" id="PF05188">
    <property type="entry name" value="MutS_II"/>
    <property type="match status" value="1"/>
</dbReference>
<keyword evidence="5 9" id="KW-0067">ATP-binding</keyword>
<dbReference type="FunFam" id="3.40.50.300:FF:000870">
    <property type="entry name" value="MutS protein homolog 4"/>
    <property type="match status" value="1"/>
</dbReference>
<dbReference type="Pfam" id="PF00488">
    <property type="entry name" value="MutS_V"/>
    <property type="match status" value="1"/>
</dbReference>
<dbReference type="NCBIfam" id="TIGR01070">
    <property type="entry name" value="mutS1"/>
    <property type="match status" value="1"/>
</dbReference>
<evidence type="ECO:0000256" key="1">
    <source>
        <dbReference type="ARBA" id="ARBA00006271"/>
    </source>
</evidence>
<evidence type="ECO:0000256" key="4">
    <source>
        <dbReference type="ARBA" id="ARBA00022763"/>
    </source>
</evidence>
<dbReference type="EMBL" id="JACXIZ010000042">
    <property type="protein sequence ID" value="MBD2847617.1"/>
    <property type="molecule type" value="Genomic_DNA"/>
</dbReference>
<dbReference type="GO" id="GO:0006298">
    <property type="term" value="P:mismatch repair"/>
    <property type="evidence" value="ECO:0007669"/>
    <property type="project" value="UniProtKB-UniRule"/>
</dbReference>
<dbReference type="Pfam" id="PF01624">
    <property type="entry name" value="MutS_I"/>
    <property type="match status" value="1"/>
</dbReference>
<dbReference type="SUPFAM" id="SSF53150">
    <property type="entry name" value="DNA repair protein MutS, domain II"/>
    <property type="match status" value="1"/>
</dbReference>
<dbReference type="InterPro" id="IPR000432">
    <property type="entry name" value="DNA_mismatch_repair_MutS_C"/>
</dbReference>
<dbReference type="Proteomes" id="UP000621560">
    <property type="component" value="Unassembled WGS sequence"/>
</dbReference>
<dbReference type="SMART" id="SM00533">
    <property type="entry name" value="MUTSd"/>
    <property type="match status" value="1"/>
</dbReference>
<feature type="domain" description="DNA mismatch repair proteins mutS family" evidence="12">
    <location>
        <begin position="685"/>
        <end position="701"/>
    </location>
</feature>
<evidence type="ECO:0000256" key="11">
    <source>
        <dbReference type="SAM" id="MobiDB-lite"/>
    </source>
</evidence>
<dbReference type="InterPro" id="IPR036187">
    <property type="entry name" value="DNA_mismatch_repair_MutS_sf"/>
</dbReference>
<dbReference type="InterPro" id="IPR007696">
    <property type="entry name" value="DNA_mismatch_repair_MutS_core"/>
</dbReference>
<dbReference type="GO" id="GO:0005524">
    <property type="term" value="F:ATP binding"/>
    <property type="evidence" value="ECO:0007669"/>
    <property type="project" value="UniProtKB-UniRule"/>
</dbReference>
<dbReference type="PIRSF" id="PIRSF037677">
    <property type="entry name" value="DNA_mis_repair_Msh6"/>
    <property type="match status" value="1"/>
</dbReference>
<proteinExistence type="inferred from homology"/>
<sequence>MSEYTPMMQQYLAIKEEAKDAFLFFRLGDFYEMFFEDAVLAARELEITLTGRGAGKEARIPMCGVPYHSAETYISRLIEKGYKVAICEQVEDPATAKGVVRREIVRVVTPGTVMEAKALEGKANNFIAAVAVCGGEEGLAVCDLTTGELYATSLAAADGQLPHELGLYEPAEIVGDRDLVERLQDAPALWQRSVVYTARDAMEEEALLAHYGAAELERLGPARRRAVSLLTGYLADTQKRSLAHVRSIRAYEPSQYMVLDPYTRRNLELTETVQDRSRQGSLLWLLDKTETAMGARQLRRWIDKPLLVRAQIEERLEAVDKLLADFLLREELRDGLKGVYDLERLVGRIAYGTANARDLNALKQSLQQIGPLAAHCAASASQTLRRLVDRLDACADLAEMIETVLVEDPPVSVREGGLIRSGYDGYLDELREASTGGKRWLAELEQREREATGIRSLKIGYNKVFGYYLEVTKANLAQLPEGRYERKQTLAAAERFVTPELKEKERLILEAEDKMVDLEYARFAELRDRIAGQLGRLQRLAGIVATIDVLQAFAAVSEQQRYCRPTLSEDFDIAITDGRHPVIEAALDSAPFVANSAALGADSKPMMLITGPNMAGKSTYMRQVALICVMAQIGCFVPAAGAELAIVDRIFTRIGAADDLIGGQSTFMVEMKDIQTMTAKATRRSLVVIDELGRGTSTGEGMAIAQAVIEYVHDEIGCKALVSTHFHELAHLEETLPGLKNMCMAVKESGDDVAFLRKLVPGAASTSYGIYCARLAGLPDAIIGRAYALLHAAEGAVVAAPPEGARTAARTMPAGESGDAQRAGDRVRERDGSSEVAPDRHDAEESNAAAYLADSYIEEAAVSSEIVQMSMFGPPAGAEPLHSRRAARAEQFADQLRKLDLFNMTPLQAMQWLDEMKQKLGKS</sequence>
<evidence type="ECO:0000256" key="5">
    <source>
        <dbReference type="ARBA" id="ARBA00022840"/>
    </source>
</evidence>
<dbReference type="SMART" id="SM00534">
    <property type="entry name" value="MUTSac"/>
    <property type="match status" value="1"/>
</dbReference>
<organism evidence="13 14">
    <name type="scientific">Paenibacillus sabuli</name>
    <dbReference type="NCBI Taxonomy" id="2772509"/>
    <lineage>
        <taxon>Bacteria</taxon>
        <taxon>Bacillati</taxon>
        <taxon>Bacillota</taxon>
        <taxon>Bacilli</taxon>
        <taxon>Bacillales</taxon>
        <taxon>Paenibacillaceae</taxon>
        <taxon>Paenibacillus</taxon>
    </lineage>
</organism>
<dbReference type="SUPFAM" id="SSF55271">
    <property type="entry name" value="DNA repair protein MutS, domain I"/>
    <property type="match status" value="1"/>
</dbReference>
<evidence type="ECO:0000256" key="2">
    <source>
        <dbReference type="ARBA" id="ARBA00021982"/>
    </source>
</evidence>
<dbReference type="Gene3D" id="3.40.1170.10">
    <property type="entry name" value="DNA repair protein MutS, domain I"/>
    <property type="match status" value="1"/>
</dbReference>
<comment type="similarity">
    <text evidence="1 9 10">Belongs to the DNA mismatch repair MutS family.</text>
</comment>
<feature type="region of interest" description="Disordered" evidence="11">
    <location>
        <begin position="804"/>
        <end position="845"/>
    </location>
</feature>
<keyword evidence="6 9" id="KW-0238">DNA-binding</keyword>
<dbReference type="Gene3D" id="3.40.50.300">
    <property type="entry name" value="P-loop containing nucleotide triphosphate hydrolases"/>
    <property type="match status" value="1"/>
</dbReference>
<dbReference type="HAMAP" id="MF_00096">
    <property type="entry name" value="MutS"/>
    <property type="match status" value="1"/>
</dbReference>
<evidence type="ECO:0000259" key="12">
    <source>
        <dbReference type="PROSITE" id="PS00486"/>
    </source>
</evidence>
<comment type="caution">
    <text evidence="13">The sequence shown here is derived from an EMBL/GenBank/DDBJ whole genome shotgun (WGS) entry which is preliminary data.</text>
</comment>
<dbReference type="AlphaFoldDB" id="A0A927BVI7"/>
<dbReference type="InterPro" id="IPR017261">
    <property type="entry name" value="DNA_mismatch_repair_MutS/MSH"/>
</dbReference>
<dbReference type="InterPro" id="IPR016151">
    <property type="entry name" value="DNA_mismatch_repair_MutS_N"/>
</dbReference>
<evidence type="ECO:0000256" key="3">
    <source>
        <dbReference type="ARBA" id="ARBA00022741"/>
    </source>
</evidence>
<dbReference type="InterPro" id="IPR045076">
    <property type="entry name" value="MutS"/>
</dbReference>
<dbReference type="InterPro" id="IPR007860">
    <property type="entry name" value="DNA_mmatch_repair_MutS_con_dom"/>
</dbReference>
<dbReference type="FunFam" id="3.40.1170.10:FF:000001">
    <property type="entry name" value="DNA mismatch repair protein MutS"/>
    <property type="match status" value="1"/>
</dbReference>
<dbReference type="NCBIfam" id="NF003810">
    <property type="entry name" value="PRK05399.1"/>
    <property type="match status" value="1"/>
</dbReference>
<dbReference type="Pfam" id="PF05192">
    <property type="entry name" value="MutS_III"/>
    <property type="match status" value="1"/>
</dbReference>
<evidence type="ECO:0000256" key="10">
    <source>
        <dbReference type="RuleBase" id="RU003756"/>
    </source>
</evidence>
<dbReference type="GO" id="GO:0030983">
    <property type="term" value="F:mismatched DNA binding"/>
    <property type="evidence" value="ECO:0007669"/>
    <property type="project" value="InterPro"/>
</dbReference>
<gene>
    <name evidence="9 13" type="primary">mutS</name>
    <name evidence="13" type="ORF">IDH44_20700</name>
</gene>
<comment type="function">
    <text evidence="8 9">This protein is involved in the repair of mismatches in DNA. It is possible that it carries out the mismatch recognition step. This protein has a weak ATPase activity.</text>
</comment>
<dbReference type="Gene3D" id="3.30.420.110">
    <property type="entry name" value="MutS, connector domain"/>
    <property type="match status" value="1"/>
</dbReference>
<dbReference type="FunFam" id="1.10.1420.10:FF:000007">
    <property type="entry name" value="DNA mismatch repair protein MutS"/>
    <property type="match status" value="1"/>
</dbReference>
<evidence type="ECO:0000256" key="8">
    <source>
        <dbReference type="ARBA" id="ARBA00024647"/>
    </source>
</evidence>
<keyword evidence="3 9" id="KW-0547">Nucleotide-binding</keyword>
<feature type="compositionally biased region" description="Basic and acidic residues" evidence="11">
    <location>
        <begin position="822"/>
        <end position="844"/>
    </location>
</feature>
<dbReference type="GO" id="GO:0005829">
    <property type="term" value="C:cytosol"/>
    <property type="evidence" value="ECO:0007669"/>
    <property type="project" value="TreeGrafter"/>
</dbReference>
<dbReference type="Gene3D" id="1.10.1420.10">
    <property type="match status" value="2"/>
</dbReference>
<dbReference type="RefSeq" id="WP_190920726.1">
    <property type="nucleotide sequence ID" value="NZ_JACXIZ010000042.1"/>
</dbReference>
<dbReference type="SUPFAM" id="SSF48334">
    <property type="entry name" value="DNA repair protein MutS, domain III"/>
    <property type="match status" value="1"/>
</dbReference>
<evidence type="ECO:0000256" key="7">
    <source>
        <dbReference type="ARBA" id="ARBA00023204"/>
    </source>
</evidence>
<evidence type="ECO:0000313" key="14">
    <source>
        <dbReference type="Proteomes" id="UP000621560"/>
    </source>
</evidence>
<feature type="binding site" evidence="9">
    <location>
        <begin position="611"/>
        <end position="618"/>
    </location>
    <ligand>
        <name>ATP</name>
        <dbReference type="ChEBI" id="CHEBI:30616"/>
    </ligand>
</feature>